<feature type="transmembrane region" description="Helical" evidence="1">
    <location>
        <begin position="151"/>
        <end position="168"/>
    </location>
</feature>
<feature type="transmembrane region" description="Helical" evidence="1">
    <location>
        <begin position="126"/>
        <end position="144"/>
    </location>
</feature>
<keyword evidence="1" id="KW-0472">Membrane</keyword>
<keyword evidence="1" id="KW-1133">Transmembrane helix</keyword>
<dbReference type="EMBL" id="CAACVG010007066">
    <property type="protein sequence ID" value="VEN43442.1"/>
    <property type="molecule type" value="Genomic_DNA"/>
</dbReference>
<reference evidence="2 3" key="1">
    <citation type="submission" date="2019-01" db="EMBL/GenBank/DDBJ databases">
        <authorList>
            <person name="Sayadi A."/>
        </authorList>
    </citation>
    <scope>NUCLEOTIDE SEQUENCE [LARGE SCALE GENOMIC DNA]</scope>
</reference>
<feature type="transmembrane region" description="Helical" evidence="1">
    <location>
        <begin position="32"/>
        <end position="52"/>
    </location>
</feature>
<organism evidence="2 3">
    <name type="scientific">Callosobruchus maculatus</name>
    <name type="common">Southern cowpea weevil</name>
    <name type="synonym">Pulse bruchid</name>
    <dbReference type="NCBI Taxonomy" id="64391"/>
    <lineage>
        <taxon>Eukaryota</taxon>
        <taxon>Metazoa</taxon>
        <taxon>Ecdysozoa</taxon>
        <taxon>Arthropoda</taxon>
        <taxon>Hexapoda</taxon>
        <taxon>Insecta</taxon>
        <taxon>Pterygota</taxon>
        <taxon>Neoptera</taxon>
        <taxon>Endopterygota</taxon>
        <taxon>Coleoptera</taxon>
        <taxon>Polyphaga</taxon>
        <taxon>Cucujiformia</taxon>
        <taxon>Chrysomeloidea</taxon>
        <taxon>Chrysomelidae</taxon>
        <taxon>Bruchinae</taxon>
        <taxon>Bruchini</taxon>
        <taxon>Callosobruchus</taxon>
    </lineage>
</organism>
<name>A0A653C6A3_CALMS</name>
<protein>
    <submittedName>
        <fullName evidence="2">Uncharacterized protein</fullName>
    </submittedName>
</protein>
<dbReference type="OrthoDB" id="6699437at2759"/>
<evidence type="ECO:0000313" key="3">
    <source>
        <dbReference type="Proteomes" id="UP000410492"/>
    </source>
</evidence>
<evidence type="ECO:0000256" key="1">
    <source>
        <dbReference type="SAM" id="Phobius"/>
    </source>
</evidence>
<keyword evidence="1" id="KW-0812">Transmembrane</keyword>
<dbReference type="AlphaFoldDB" id="A0A653C6A3"/>
<feature type="transmembrane region" description="Helical" evidence="1">
    <location>
        <begin position="64"/>
        <end position="83"/>
    </location>
</feature>
<sequence>MYSQYSEGRCPCVKPPNRQRGFAKCEDVEIPLSPYSIIFLKIFSLLASIYCLNIYYDQVTTGDLMHVAFLAYYILILRSVVSFTELCTEDIFSDLRILTDYATQVLVIPSLTTELWMKKEVAPFEVAVLPVSLGCLAFIFFIAMEYKRRDITDLVVLLNLIFMVLANLNGEGALLFSLGAYIIFASAYVCTKRHCGDNVKLDDIFNAAVSTVLLITLIDFEPASFTPAPINWLLGEG</sequence>
<keyword evidence="3" id="KW-1185">Reference proteome</keyword>
<proteinExistence type="predicted"/>
<dbReference type="Proteomes" id="UP000410492">
    <property type="component" value="Unassembled WGS sequence"/>
</dbReference>
<gene>
    <name evidence="2" type="ORF">CALMAC_LOCUS6583</name>
</gene>
<accession>A0A653C6A3</accession>
<evidence type="ECO:0000313" key="2">
    <source>
        <dbReference type="EMBL" id="VEN43442.1"/>
    </source>
</evidence>